<dbReference type="Gene3D" id="1.10.238.10">
    <property type="entry name" value="EF-hand"/>
    <property type="match status" value="1"/>
</dbReference>
<dbReference type="Gene3D" id="3.30.60.30">
    <property type="match status" value="1"/>
</dbReference>
<comment type="caution">
    <text evidence="7">Lacks conserved residue(s) required for the propagation of feature annotation.</text>
</comment>
<dbReference type="PANTHER" id="PTHR12352">
    <property type="entry name" value="SECRETED MODULAR CALCIUM-BINDING PROTEIN"/>
    <property type="match status" value="1"/>
</dbReference>
<feature type="domain" description="Kazal-like" evidence="11">
    <location>
        <begin position="35"/>
        <end position="87"/>
    </location>
</feature>
<evidence type="ECO:0000256" key="5">
    <source>
        <dbReference type="ARBA" id="ARBA00023157"/>
    </source>
</evidence>
<dbReference type="GO" id="GO:0008201">
    <property type="term" value="F:heparin binding"/>
    <property type="evidence" value="ECO:0007669"/>
    <property type="project" value="TreeGrafter"/>
</dbReference>
<dbReference type="Pfam" id="PF00086">
    <property type="entry name" value="Thyroglobulin_1"/>
    <property type="match status" value="2"/>
</dbReference>
<evidence type="ECO:0000256" key="2">
    <source>
        <dbReference type="ARBA" id="ARBA00022525"/>
    </source>
</evidence>
<dbReference type="InterPro" id="IPR051950">
    <property type="entry name" value="Dev_reg/Prot_inhib"/>
</dbReference>
<dbReference type="Pfam" id="PF10591">
    <property type="entry name" value="SPARC_Ca_bdg"/>
    <property type="match status" value="1"/>
</dbReference>
<feature type="disulfide bond" evidence="7">
    <location>
        <begin position="263"/>
        <end position="270"/>
    </location>
</feature>
<dbReference type="InParanoid" id="A0A6P8RVV0"/>
<dbReference type="SUPFAM" id="SSF100895">
    <property type="entry name" value="Kazal-type serine protease inhibitors"/>
    <property type="match status" value="1"/>
</dbReference>
<feature type="signal peptide" evidence="9">
    <location>
        <begin position="1"/>
        <end position="22"/>
    </location>
</feature>
<dbReference type="AlphaFoldDB" id="A0A6P8RVV0"/>
<dbReference type="GO" id="GO:0005509">
    <property type="term" value="F:calcium ion binding"/>
    <property type="evidence" value="ECO:0007669"/>
    <property type="project" value="InterPro"/>
</dbReference>
<evidence type="ECO:0000256" key="6">
    <source>
        <dbReference type="ARBA" id="ARBA00023180"/>
    </source>
</evidence>
<keyword evidence="2" id="KW-0964">Secreted</keyword>
<evidence type="ECO:0000313" key="13">
    <source>
        <dbReference type="RefSeq" id="XP_033809604.1"/>
    </source>
</evidence>
<feature type="region of interest" description="Disordered" evidence="8">
    <location>
        <begin position="161"/>
        <end position="197"/>
    </location>
</feature>
<evidence type="ECO:0000256" key="1">
    <source>
        <dbReference type="ARBA" id="ARBA00004498"/>
    </source>
</evidence>
<comment type="subcellular location">
    <subcellularLocation>
        <location evidence="1">Secreted</location>
        <location evidence="1">Extracellular space</location>
        <location evidence="1">Extracellular matrix</location>
    </subcellularLocation>
</comment>
<dbReference type="SUPFAM" id="SSF57610">
    <property type="entry name" value="Thyroglobulin type-1 domain"/>
    <property type="match status" value="2"/>
</dbReference>
<dbReference type="FunFam" id="4.10.800.10:FF:000004">
    <property type="entry name" value="SPARC-related modular calcium-binding protein 1"/>
    <property type="match status" value="2"/>
</dbReference>
<keyword evidence="5 7" id="KW-1015">Disulfide bond</keyword>
<protein>
    <submittedName>
        <fullName evidence="13">SPARC-related modular calcium-binding protein 1-like isoform X1</fullName>
    </submittedName>
</protein>
<feature type="disulfide bond" evidence="7">
    <location>
        <begin position="127"/>
        <end position="134"/>
    </location>
</feature>
<dbReference type="SMART" id="SM00280">
    <property type="entry name" value="KAZAL"/>
    <property type="match status" value="1"/>
</dbReference>
<evidence type="ECO:0000256" key="4">
    <source>
        <dbReference type="ARBA" id="ARBA00022737"/>
    </source>
</evidence>
<keyword evidence="3 9" id="KW-0732">Signal</keyword>
<gene>
    <name evidence="13" type="primary">LOC117364491</name>
</gene>
<dbReference type="GO" id="GO:0050840">
    <property type="term" value="F:extracellular matrix binding"/>
    <property type="evidence" value="ECO:0007669"/>
    <property type="project" value="TreeGrafter"/>
</dbReference>
<dbReference type="OrthoDB" id="5986054at2759"/>
<dbReference type="SMART" id="SM00211">
    <property type="entry name" value="TY"/>
    <property type="match status" value="2"/>
</dbReference>
<dbReference type="InterPro" id="IPR019577">
    <property type="entry name" value="SPARC/Testican_Ca-bd-dom"/>
</dbReference>
<dbReference type="SUPFAM" id="SSF47473">
    <property type="entry name" value="EF-hand"/>
    <property type="match status" value="1"/>
</dbReference>
<feature type="domain" description="Thyroglobulin type-1" evidence="10">
    <location>
        <begin position="90"/>
        <end position="156"/>
    </location>
</feature>
<dbReference type="KEGG" id="gsh:117364491"/>
<keyword evidence="4" id="KW-0677">Repeat</keyword>
<dbReference type="PROSITE" id="PS51465">
    <property type="entry name" value="KAZAL_2"/>
    <property type="match status" value="1"/>
</dbReference>
<dbReference type="InterPro" id="IPR036058">
    <property type="entry name" value="Kazal_dom_sf"/>
</dbReference>
<dbReference type="PROSITE" id="PS51162">
    <property type="entry name" value="THYROGLOBULIN_1_2"/>
    <property type="match status" value="2"/>
</dbReference>
<dbReference type="Gene3D" id="4.10.800.10">
    <property type="entry name" value="Thyroglobulin type-1"/>
    <property type="match status" value="2"/>
</dbReference>
<feature type="domain" description="Thyroglobulin type-1" evidence="10">
    <location>
        <begin position="225"/>
        <end position="293"/>
    </location>
</feature>
<feature type="disulfide bond" evidence="7">
    <location>
        <begin position="136"/>
        <end position="156"/>
    </location>
</feature>
<organism evidence="12 13">
    <name type="scientific">Geotrypetes seraphini</name>
    <name type="common">Gaboon caecilian</name>
    <name type="synonym">Caecilia seraphini</name>
    <dbReference type="NCBI Taxonomy" id="260995"/>
    <lineage>
        <taxon>Eukaryota</taxon>
        <taxon>Metazoa</taxon>
        <taxon>Chordata</taxon>
        <taxon>Craniata</taxon>
        <taxon>Vertebrata</taxon>
        <taxon>Euteleostomi</taxon>
        <taxon>Amphibia</taxon>
        <taxon>Gymnophiona</taxon>
        <taxon>Geotrypetes</taxon>
    </lineage>
</organism>
<dbReference type="CDD" id="cd00191">
    <property type="entry name" value="TY"/>
    <property type="match status" value="2"/>
</dbReference>
<dbReference type="RefSeq" id="XP_033809604.1">
    <property type="nucleotide sequence ID" value="XM_033953713.1"/>
</dbReference>
<feature type="chain" id="PRO_5028089027" evidence="9">
    <location>
        <begin position="23"/>
        <end position="427"/>
    </location>
</feature>
<proteinExistence type="predicted"/>
<evidence type="ECO:0000256" key="7">
    <source>
        <dbReference type="PROSITE-ProRule" id="PRU00500"/>
    </source>
</evidence>
<keyword evidence="6" id="KW-0325">Glycoprotein</keyword>
<evidence type="ECO:0000313" key="12">
    <source>
        <dbReference type="Proteomes" id="UP000515159"/>
    </source>
</evidence>
<evidence type="ECO:0000256" key="8">
    <source>
        <dbReference type="SAM" id="MobiDB-lite"/>
    </source>
</evidence>
<accession>A0A6P8RVV0</accession>
<dbReference type="PROSITE" id="PS00484">
    <property type="entry name" value="THYROGLOBULIN_1_1"/>
    <property type="match status" value="2"/>
</dbReference>
<dbReference type="CDD" id="cd00104">
    <property type="entry name" value="KAZAL_FS"/>
    <property type="match status" value="1"/>
</dbReference>
<dbReference type="InterPro" id="IPR036857">
    <property type="entry name" value="Thyroglobulin_1_sf"/>
</dbReference>
<keyword evidence="12" id="KW-1185">Reference proteome</keyword>
<evidence type="ECO:0000259" key="11">
    <source>
        <dbReference type="PROSITE" id="PS51465"/>
    </source>
</evidence>
<dbReference type="InterPro" id="IPR002350">
    <property type="entry name" value="Kazal_dom"/>
</dbReference>
<dbReference type="GO" id="GO:0030198">
    <property type="term" value="P:extracellular matrix organization"/>
    <property type="evidence" value="ECO:0007669"/>
    <property type="project" value="TreeGrafter"/>
</dbReference>
<dbReference type="GeneID" id="117364491"/>
<dbReference type="GO" id="GO:0005615">
    <property type="term" value="C:extracellular space"/>
    <property type="evidence" value="ECO:0007669"/>
    <property type="project" value="TreeGrafter"/>
</dbReference>
<dbReference type="Proteomes" id="UP000515159">
    <property type="component" value="Chromosome 8"/>
</dbReference>
<name>A0A6P8RVV0_GEOSA</name>
<evidence type="ECO:0000259" key="10">
    <source>
        <dbReference type="PROSITE" id="PS51162"/>
    </source>
</evidence>
<dbReference type="Pfam" id="PF07648">
    <property type="entry name" value="Kazal_2"/>
    <property type="match status" value="1"/>
</dbReference>
<dbReference type="GO" id="GO:0005604">
    <property type="term" value="C:basement membrane"/>
    <property type="evidence" value="ECO:0007669"/>
    <property type="project" value="TreeGrafter"/>
</dbReference>
<dbReference type="PANTHER" id="PTHR12352:SF13">
    <property type="entry name" value="SPARC-RELATED MODULAR CALCIUM-BINDING PROTEIN 1"/>
    <property type="match status" value="1"/>
</dbReference>
<sequence>MVMTCLPLAIWLASLIAPVAPAVRWDRAPFIISESDRGVICGLQCTRERHRTICGSDGKLYKSSCAFQRAKCQHPLLEAMPQSQCTNASLTRCQEDRAAALAQARGPSDSVYIPECAEDGSFRQVQCHRQTGYCWCATTDGKPVSGTSVLNQTPNCTGPYPARPLWPDLNSSRREEVVRPRSTQQNPPVRAHHKEEEGTSLPLLIPIIIPDFKPNRTVKRPQEYPPSCERERRDALDEAHQHQHEGAFIPECEGDGSFRSVQCHQATGYCWCVRTDTGKPIPGTSSRNFPLDCNSDSAGKNAEMVSLYHERALPGCPGSKKAEFLSNVLKALVSDMIQSRMLPLTYRSFLSESPGPTLEERVVRWHFVRLDKDFSNNINEWEIRPFKVYLKKRIRPKRCVRKFVEYCDLTNDRLISLNELKGCLGLS</sequence>
<dbReference type="InterPro" id="IPR000716">
    <property type="entry name" value="Thyroglobulin_1"/>
</dbReference>
<evidence type="ECO:0000256" key="3">
    <source>
        <dbReference type="ARBA" id="ARBA00022729"/>
    </source>
</evidence>
<reference evidence="13" key="1">
    <citation type="submission" date="2025-08" db="UniProtKB">
        <authorList>
            <consortium name="RefSeq"/>
        </authorList>
    </citation>
    <scope>IDENTIFICATION</scope>
</reference>
<dbReference type="InterPro" id="IPR011992">
    <property type="entry name" value="EF-hand-dom_pair"/>
</dbReference>
<evidence type="ECO:0000256" key="9">
    <source>
        <dbReference type="SAM" id="SignalP"/>
    </source>
</evidence>